<dbReference type="Gene3D" id="4.10.220.110">
    <property type="match status" value="1"/>
</dbReference>
<dbReference type="Proteomes" id="UP000199698">
    <property type="component" value="Unassembled WGS sequence"/>
</dbReference>
<dbReference type="AlphaFoldDB" id="A0A1C4A642"/>
<dbReference type="Gene3D" id="2.30.110.50">
    <property type="match status" value="1"/>
</dbReference>
<reference evidence="2" key="1">
    <citation type="submission" date="2016-08" db="EMBL/GenBank/DDBJ databases">
        <authorList>
            <person name="Varghese N."/>
            <person name="Submissions Spin"/>
        </authorList>
    </citation>
    <scope>NUCLEOTIDE SEQUENCE [LARGE SCALE GENOMIC DNA]</scope>
    <source>
        <strain evidence="2">R-53144</strain>
    </source>
</reference>
<dbReference type="Pfam" id="PF05954">
    <property type="entry name" value="Phage_GPD"/>
    <property type="match status" value="1"/>
</dbReference>
<evidence type="ECO:0000313" key="2">
    <source>
        <dbReference type="Proteomes" id="UP000199698"/>
    </source>
</evidence>
<proteinExistence type="predicted"/>
<dbReference type="Gene3D" id="3.55.50.10">
    <property type="entry name" value="Baseplate protein-like domains"/>
    <property type="match status" value="1"/>
</dbReference>
<evidence type="ECO:0000313" key="1">
    <source>
        <dbReference type="EMBL" id="SCB90025.1"/>
    </source>
</evidence>
<feature type="non-terminal residue" evidence="1">
    <location>
        <position position="1"/>
    </location>
</feature>
<dbReference type="STRING" id="1798183.GA0061080_100868"/>
<protein>
    <submittedName>
        <fullName evidence="1">Rhs element Vgr protein</fullName>
    </submittedName>
</protein>
<dbReference type="SUPFAM" id="SSF69279">
    <property type="entry name" value="Phage tail proteins"/>
    <property type="match status" value="2"/>
</dbReference>
<accession>A0A1C4A642</accession>
<name>A0A1C4A642_9GAMM</name>
<keyword evidence="2" id="KW-1185">Reference proteome</keyword>
<organism evidence="1 2">
    <name type="scientific">Gilliamella intestini</name>
    <dbReference type="NCBI Taxonomy" id="1798183"/>
    <lineage>
        <taxon>Bacteria</taxon>
        <taxon>Pseudomonadati</taxon>
        <taxon>Pseudomonadota</taxon>
        <taxon>Gammaproteobacteria</taxon>
        <taxon>Orbales</taxon>
        <taxon>Orbaceae</taxon>
        <taxon>Gilliamella</taxon>
    </lineage>
</organism>
<gene>
    <name evidence="1" type="ORF">GA0061080_100868</name>
</gene>
<dbReference type="EMBL" id="FMBA01000008">
    <property type="protein sequence ID" value="SCB90025.1"/>
    <property type="molecule type" value="Genomic_DNA"/>
</dbReference>
<sequence>YQAILSSRLALLAMKKQCAIFQNQSVVSVVQLILSSHGFTGIDYRLELKDTYPSREFITQWQESDLEFIQRLLADVGIWFRFETHAEHNCDVMVLSDYEQGYAQVADIDNKPPSGTLDGGTESVWDIRLHSAVVASSAEVNDYNYRTANTDLHKDINTQPKSTTTYGTDYRYEEHYR</sequence>